<dbReference type="RefSeq" id="WP_144658349.1">
    <property type="nucleotide sequence ID" value="NZ_VIAE01000004.1"/>
</dbReference>
<dbReference type="Pfam" id="PF13365">
    <property type="entry name" value="Trypsin_2"/>
    <property type="match status" value="1"/>
</dbReference>
<protein>
    <recommendedName>
        <fullName evidence="5">Serine protease</fullName>
    </recommendedName>
</protein>
<dbReference type="AlphaFoldDB" id="A0A559KJE6"/>
<evidence type="ECO:0008006" key="5">
    <source>
        <dbReference type="Google" id="ProtNLM"/>
    </source>
</evidence>
<proteinExistence type="predicted"/>
<dbReference type="Gene3D" id="2.40.10.10">
    <property type="entry name" value="Trypsin-like serine proteases"/>
    <property type="match status" value="2"/>
</dbReference>
<dbReference type="InterPro" id="IPR043504">
    <property type="entry name" value="Peptidase_S1_PA_chymotrypsin"/>
</dbReference>
<keyword evidence="4" id="KW-1185">Reference proteome</keyword>
<dbReference type="EMBL" id="VIAE01000004">
    <property type="protein sequence ID" value="TVY12255.1"/>
    <property type="molecule type" value="Genomic_DNA"/>
</dbReference>
<keyword evidence="2" id="KW-0812">Transmembrane</keyword>
<sequence>MYLNKNQKKKLYIFFGLMLLILFFYYFLVWKYIKNSEEIIDCDNYIKNSKKIFKKDKNEKIKSKKIKEIRDMLERILNSQKSENKNFSNTKENIFDKCDEYEIKPYHFKQGDVIYAFTIDKINAFQEGIISENYNSSDTHSLPVSIKGKNNKIFFNTEGNFVGFSLPNQDEQKGINYVVTSNCIFYFFQCHKCYEDKQRQEEEEEEQKYKDKEEKKIQNLEKNNYYLPIKIKKKENDTIIKRKISFDQKGNYLGIFKNSSKKSKYISLEKLYKKMRAEIDKQRECNKCQEILKKQYENQQLNEEKKQKDINEKIIEDLNTITFVIFANKSLGQDSLGSGFICKVEQVQEKKENEKQKYKYYILTNRHVIKTDDNPNAPAIMVLNKYFEDSIKNIKILGYIDNENDYDDIAILEFENDDEKKYTKIKKILDERMKNFYPEEKKMKIKKGDFIYNMGSQLAQIIDVDLDPKENYIIRFFYENGEILVELLDQPKKSIKKYLEINLLKKGNIVFFNEKEINFDIKIDNGNSGGPVFDEKGMIIGMNKSSVENPVMTDQFSQAINITHINDIYQKITNKKKQNPIPTKFIFKDDDFQQEKEEKINQFISNSDLNSFLEKQKDITFSIKDLFYILKNKSESKILLFPSSFNNKNIQNEQINLFLIKIYDDQKQIFCFNPKYDQIEIEFKAKNEKKIKFFFRKKNNNIIIEEKEYLFKNSFKYNPFLSFRIMDKKQNDLLSKSLVIWEKDNKNVEGNGVIFQKKTLSNGNFLYFILSTHKNNLGLFFLPFYKKIEPLVNLLSDKVNIILSNIEGSNSKERGVLKSFYYGNYNLSLITFESSVEYPITPIRKLSDSDISEDIYYITNTDNKNHFPQIFKGNVSFIENENFLFDSVFDLKTKNTFYGQKINFLCFDKNGNFLGINHFISNNEIPHNFIKASFIKGEIIKELLMKEKWKNNIQIIYFVFFIIITSFIIIFILPIKNIYSYKVKKL</sequence>
<accession>A0A559KJE6</accession>
<comment type="caution">
    <text evidence="3">The sequence shown here is derived from an EMBL/GenBank/DDBJ whole genome shotgun (WGS) entry which is preliminary data.</text>
</comment>
<feature type="transmembrane region" description="Helical" evidence="2">
    <location>
        <begin position="12"/>
        <end position="33"/>
    </location>
</feature>
<reference evidence="3 4" key="1">
    <citation type="submission" date="2019-06" db="EMBL/GenBank/DDBJ databases">
        <title>Draft Genome Sequence of Candidatus Phytoplasma pini-Related Strain MDPP: A Resource for Comparative Genomics of Gymnosperm-infecting Phytoplasmas.</title>
        <authorList>
            <person name="Cai W."/>
            <person name="Costanzo S."/>
            <person name="Shao J."/>
            <person name="Zhao Y."/>
            <person name="Davis R."/>
        </authorList>
    </citation>
    <scope>NUCLEOTIDE SEQUENCE [LARGE SCALE GENOMIC DNA]</scope>
    <source>
        <strain evidence="3 4">MDPP</strain>
    </source>
</reference>
<keyword evidence="1" id="KW-0175">Coiled coil</keyword>
<dbReference type="Proteomes" id="UP000320078">
    <property type="component" value="Unassembled WGS sequence"/>
</dbReference>
<evidence type="ECO:0000313" key="3">
    <source>
        <dbReference type="EMBL" id="TVY12255.1"/>
    </source>
</evidence>
<name>A0A559KJE6_9MOLU</name>
<dbReference type="SUPFAM" id="SSF50494">
    <property type="entry name" value="Trypsin-like serine proteases"/>
    <property type="match status" value="1"/>
</dbReference>
<keyword evidence="2" id="KW-1133">Transmembrane helix</keyword>
<feature type="coiled-coil region" evidence="1">
    <location>
        <begin position="195"/>
        <end position="223"/>
    </location>
</feature>
<gene>
    <name evidence="3" type="ORF">MDPP_00202</name>
</gene>
<evidence type="ECO:0000313" key="4">
    <source>
        <dbReference type="Proteomes" id="UP000320078"/>
    </source>
</evidence>
<feature type="transmembrane region" description="Helical" evidence="2">
    <location>
        <begin position="955"/>
        <end position="975"/>
    </location>
</feature>
<organism evidence="3 4">
    <name type="scientific">Candidatus Phytoplasma pini</name>
    <dbReference type="NCBI Taxonomy" id="267362"/>
    <lineage>
        <taxon>Bacteria</taxon>
        <taxon>Bacillati</taxon>
        <taxon>Mycoplasmatota</taxon>
        <taxon>Mollicutes</taxon>
        <taxon>Acholeplasmatales</taxon>
        <taxon>Acholeplasmataceae</taxon>
        <taxon>Candidatus Phytoplasma</taxon>
    </lineage>
</organism>
<keyword evidence="2" id="KW-0472">Membrane</keyword>
<dbReference type="OrthoDB" id="9758917at2"/>
<evidence type="ECO:0000256" key="2">
    <source>
        <dbReference type="SAM" id="Phobius"/>
    </source>
</evidence>
<evidence type="ECO:0000256" key="1">
    <source>
        <dbReference type="SAM" id="Coils"/>
    </source>
</evidence>
<dbReference type="InterPro" id="IPR009003">
    <property type="entry name" value="Peptidase_S1_PA"/>
</dbReference>